<sequence>MNTKFFVQDKTKRIINSYRSFLDKVESSSEFEKKRNKYLQVILKSFDESPEMWDLHCQINIEWVGDFFLGELNSQKSESHNVDGVYSTCFRFFLEREISNKSELSPYFREIKLFTINELGKFSISAREQIEYATRDMPTAILKEIISDSNMTSVKEFIELSKKSDDLIRQWNTEIKEKEERVNHLKMALDEHENAFNFVGLYSGFDNLSMAKKTEMKSAFRLLILLALLATVPILIEIVFVLVGVKPDSTFQVITAMVPMISLFFVFIYYFRVALNNYQSIKSQINQIELRKTLCMFIQSYAKYSIEIKNKDKEVLSKFESIIFSNIMTMDEKLPSTFDGIEQISNLVKSMKG</sequence>
<accession>A0AAE9FKL7</accession>
<gene>
    <name evidence="3" type="ORF">vBYenM06162_030</name>
</gene>
<keyword evidence="4" id="KW-1185">Reference proteome</keyword>
<reference evidence="3" key="1">
    <citation type="submission" date="2021-12" db="EMBL/GenBank/DDBJ databases">
        <title>Genomes of temperate Yersinia enterocolitica phages.</title>
        <authorList>
            <person name="Hammerl J.A."/>
            <person name="Hertwig S."/>
        </authorList>
    </citation>
    <scope>NUCLEOTIDE SEQUENCE</scope>
</reference>
<evidence type="ECO:0000313" key="3">
    <source>
        <dbReference type="EMBL" id="UNA05874.1"/>
    </source>
</evidence>
<name>A0AAE9FKL7_9CAUD</name>
<evidence type="ECO:0000256" key="2">
    <source>
        <dbReference type="SAM" id="Phobius"/>
    </source>
</evidence>
<keyword evidence="2" id="KW-1133">Transmembrane helix</keyword>
<evidence type="ECO:0000256" key="1">
    <source>
        <dbReference type="SAM" id="Coils"/>
    </source>
</evidence>
<keyword evidence="2" id="KW-0472">Membrane</keyword>
<keyword evidence="1" id="KW-0175">Coiled coil</keyword>
<dbReference type="Proteomes" id="UP000829385">
    <property type="component" value="Segment"/>
</dbReference>
<dbReference type="EMBL" id="OM046626">
    <property type="protein sequence ID" value="UNA05874.1"/>
    <property type="molecule type" value="Genomic_DNA"/>
</dbReference>
<feature type="transmembrane region" description="Helical" evidence="2">
    <location>
        <begin position="251"/>
        <end position="271"/>
    </location>
</feature>
<evidence type="ECO:0000313" key="4">
    <source>
        <dbReference type="Proteomes" id="UP000829385"/>
    </source>
</evidence>
<organism evidence="3 4">
    <name type="scientific">Yersinia phage vB_YenM_06.16-2</name>
    <dbReference type="NCBI Taxonomy" id="2918920"/>
    <lineage>
        <taxon>Viruses</taxon>
        <taxon>Duplodnaviria</taxon>
        <taxon>Heunggongvirae</taxon>
        <taxon>Uroviricota</taxon>
        <taxon>Caudoviricetes</taxon>
        <taxon>Peduoviridae</taxon>
        <taxon>Duonihilunusvirus</taxon>
        <taxon>Duonihilunusvirus YenM06162</taxon>
    </lineage>
</organism>
<keyword evidence="2" id="KW-0812">Transmembrane</keyword>
<feature type="transmembrane region" description="Helical" evidence="2">
    <location>
        <begin position="222"/>
        <end position="245"/>
    </location>
</feature>
<feature type="coiled-coil region" evidence="1">
    <location>
        <begin position="168"/>
        <end position="195"/>
    </location>
</feature>
<protein>
    <submittedName>
        <fullName evidence="3">Uncharacterized protein</fullName>
    </submittedName>
</protein>
<proteinExistence type="predicted"/>